<dbReference type="eggNOG" id="COG3055">
    <property type="taxonomic scope" value="Bacteria"/>
</dbReference>
<dbReference type="PRINTS" id="PR00797">
    <property type="entry name" value="STREPTOPAIN"/>
</dbReference>
<accession>B3E569</accession>
<dbReference type="STRING" id="398767.Glov_2340"/>
<dbReference type="RefSeq" id="WP_012470389.1">
    <property type="nucleotide sequence ID" value="NC_010814.1"/>
</dbReference>
<evidence type="ECO:0000313" key="4">
    <source>
        <dbReference type="Proteomes" id="UP000002420"/>
    </source>
</evidence>
<evidence type="ECO:0000256" key="1">
    <source>
        <dbReference type="PIRSR" id="PIRSR600200-1"/>
    </source>
</evidence>
<dbReference type="KEGG" id="glo:Glov_2340"/>
<dbReference type="InterPro" id="IPR038765">
    <property type="entry name" value="Papain-like_cys_pep_sf"/>
</dbReference>
<dbReference type="EMBL" id="CP001089">
    <property type="protein sequence ID" value="ACD96056.1"/>
    <property type="molecule type" value="Genomic_DNA"/>
</dbReference>
<feature type="active site" description="Proton acceptor" evidence="1">
    <location>
        <position position="371"/>
    </location>
</feature>
<dbReference type="AlphaFoldDB" id="B3E569"/>
<sequence length="845" mass="90468">MVQRLYSTVGWKQHKKKLLHSTGIVAVFLFLFSVSTVFAAPVSEVMVRRVAQSFLRHQVKQFGPWVHDFKPTVSKIQLVEYEGEPIAYNVSVKPSGYLLIPYHDEFTPVVLFSYRSSFEPSRVTQPDSVESWILPEMNTTHKNRQKFQEQIKSDKNLVSETTQVSKSWKFYGDDTVASTVSSSDTRSNVEYTTSQVAPLLTTTWNQAPYYNNLTPAGTGAVGTCDHTVTGCVATAWSQILRYWQWPDKGVGSNSYAWNGTTLSADFSQSVYDWGNMPSALSSSSSSTQVNAVAKLMSDVGIAVNMNYGCGTSYGGVSPSTLQNYFKYKLTQVWHSRNDYTASTWFDLFKTEIDATLARPVMFVAQSSNGGHAFVADGYQTDGITSKVHVNLGWGGYADAYYDVYNDFTTGAYSWIGSSHAIITGIEPNDPKDFTLTVSKDGPGTGAVAVSGPGIFVWSGDTGTNGYSSGAVVTLTATPDNGSIFTGWSGGGCNGTGSCTVAMSSDVSVTATFSTSVVLSETFDTNSVPSGWTVDYDPAGAWWFGTMSWATNYVGGTGGFAWGGYFSTQPDAYIDIELRTPVLDLSNYSTINLSFKSLATATADVDISLNGSSGPWINIVRKDKYSGPENVNVILTTLAAGKNNIMVRFHYYGVHGYWQIDDVLINGMPSPPVLSVSVTGNGGGTVTSNPQGTDPTGITCTSGICTTSFPYGQSVSLLQAPNALSTFVGWGNACSGTGVCSLTMDSAKTVSATFSLAPKAKIGSNGYGSFADAYAAANSNDIIMLLEDILPFSTVVDKALILQGGYKADFSRSSSGFTGLGGVLNIGMGSVVVDRVIILPSLLQTN</sequence>
<evidence type="ECO:0000313" key="3">
    <source>
        <dbReference type="EMBL" id="ACD96056.1"/>
    </source>
</evidence>
<dbReference type="Pfam" id="PF18998">
    <property type="entry name" value="Flg_new_2"/>
    <property type="match status" value="1"/>
</dbReference>
<protein>
    <submittedName>
        <fullName evidence="3">Peptidase C10 streptopain</fullName>
    </submittedName>
</protein>
<gene>
    <name evidence="3" type="ordered locus">Glov_2340</name>
</gene>
<dbReference type="GO" id="GO:0008234">
    <property type="term" value="F:cysteine-type peptidase activity"/>
    <property type="evidence" value="ECO:0007669"/>
    <property type="project" value="InterPro"/>
</dbReference>
<evidence type="ECO:0000259" key="2">
    <source>
        <dbReference type="Pfam" id="PF18998"/>
    </source>
</evidence>
<proteinExistence type="predicted"/>
<dbReference type="Gene3D" id="3.90.70.50">
    <property type="entry name" value="Peptidase C10, streptopain"/>
    <property type="match status" value="1"/>
</dbReference>
<feature type="domain" description="Bacterial repeat" evidence="2">
    <location>
        <begin position="462"/>
        <end position="514"/>
    </location>
</feature>
<organism evidence="3 4">
    <name type="scientific">Trichlorobacter lovleyi (strain ATCC BAA-1151 / DSM 17278 / SZ)</name>
    <name type="common">Geobacter lovleyi</name>
    <dbReference type="NCBI Taxonomy" id="398767"/>
    <lineage>
        <taxon>Bacteria</taxon>
        <taxon>Pseudomonadati</taxon>
        <taxon>Thermodesulfobacteriota</taxon>
        <taxon>Desulfuromonadia</taxon>
        <taxon>Geobacterales</taxon>
        <taxon>Geobacteraceae</taxon>
        <taxon>Trichlorobacter</taxon>
    </lineage>
</organism>
<name>B3E569_TRIL1</name>
<dbReference type="Pfam" id="PF01640">
    <property type="entry name" value="Peptidase_C10"/>
    <property type="match status" value="1"/>
</dbReference>
<dbReference type="InterPro" id="IPR044934">
    <property type="entry name" value="Streptopain_sf"/>
</dbReference>
<dbReference type="GO" id="GO:0006508">
    <property type="term" value="P:proteolysis"/>
    <property type="evidence" value="ECO:0007669"/>
    <property type="project" value="InterPro"/>
</dbReference>
<dbReference type="SUPFAM" id="SSF54001">
    <property type="entry name" value="Cysteine proteinases"/>
    <property type="match status" value="1"/>
</dbReference>
<dbReference type="OrthoDB" id="6244278at2"/>
<reference evidence="3 4" key="1">
    <citation type="submission" date="2008-05" db="EMBL/GenBank/DDBJ databases">
        <title>Complete sequence of chromosome of Geobacter lovleyi SZ.</title>
        <authorList>
            <consortium name="US DOE Joint Genome Institute"/>
            <person name="Lucas S."/>
            <person name="Copeland A."/>
            <person name="Lapidus A."/>
            <person name="Glavina del Rio T."/>
            <person name="Dalin E."/>
            <person name="Tice H."/>
            <person name="Bruce D."/>
            <person name="Goodwin L."/>
            <person name="Pitluck S."/>
            <person name="Chertkov O."/>
            <person name="Meincke L."/>
            <person name="Brettin T."/>
            <person name="Detter J.C."/>
            <person name="Han C."/>
            <person name="Tapia R."/>
            <person name="Kuske C.R."/>
            <person name="Schmutz J."/>
            <person name="Larimer F."/>
            <person name="Land M."/>
            <person name="Hauser L."/>
            <person name="Kyrpides N."/>
            <person name="Mikhailova N."/>
            <person name="Sung Y."/>
            <person name="Fletcher K.E."/>
            <person name="Ritalahti K.M."/>
            <person name="Loeffler F.E."/>
            <person name="Richardson P."/>
        </authorList>
    </citation>
    <scope>NUCLEOTIDE SEQUENCE [LARGE SCALE GENOMIC DNA]</scope>
    <source>
        <strain evidence="4">ATCC BAA-1151 / DSM 17278 / SZ</strain>
    </source>
</reference>
<dbReference type="Proteomes" id="UP000002420">
    <property type="component" value="Chromosome"/>
</dbReference>
<dbReference type="HOGENOM" id="CLU_337019_0_0_7"/>
<feature type="active site" description="Nucleophile" evidence="1">
    <location>
        <position position="231"/>
    </location>
</feature>
<dbReference type="InterPro" id="IPR044060">
    <property type="entry name" value="Bacterial_rp_domain"/>
</dbReference>
<keyword evidence="4" id="KW-1185">Reference proteome</keyword>
<dbReference type="InterPro" id="IPR000200">
    <property type="entry name" value="Peptidase_C10"/>
</dbReference>